<gene>
    <name evidence="3" type="primary">pqiB</name>
    <name evidence="3" type="ORF">BerOc1_03215</name>
</gene>
<dbReference type="EMBL" id="LKAQ01000004">
    <property type="protein sequence ID" value="OIQ51265.1"/>
    <property type="molecule type" value="Genomic_DNA"/>
</dbReference>
<dbReference type="GO" id="GO:0005548">
    <property type="term" value="F:phospholipid transporter activity"/>
    <property type="evidence" value="ECO:0007669"/>
    <property type="project" value="TreeGrafter"/>
</dbReference>
<evidence type="ECO:0000259" key="2">
    <source>
        <dbReference type="Pfam" id="PF02470"/>
    </source>
</evidence>
<evidence type="ECO:0000256" key="1">
    <source>
        <dbReference type="SAM" id="Phobius"/>
    </source>
</evidence>
<evidence type="ECO:0000313" key="4">
    <source>
        <dbReference type="Proteomes" id="UP000181901"/>
    </source>
</evidence>
<keyword evidence="4" id="KW-1185">Reference proteome</keyword>
<evidence type="ECO:0000313" key="3">
    <source>
        <dbReference type="EMBL" id="OIQ51265.1"/>
    </source>
</evidence>
<dbReference type="OrthoDB" id="9806984at2"/>
<proteinExistence type="predicted"/>
<reference evidence="3 4" key="1">
    <citation type="submission" date="2015-09" db="EMBL/GenBank/DDBJ databases">
        <title>Genome of Desulfovibrio dechloracetivorans BerOc1, a mercury methylating strain isolated from highly hydrocarbons and metals contaminated coastal sediments.</title>
        <authorList>
            <person name="Goni Urriza M."/>
            <person name="Gassie C."/>
            <person name="Bouchez O."/>
            <person name="Klopp C."/>
            <person name="Ranchou-Peyruse A."/>
            <person name="Remy G."/>
        </authorList>
    </citation>
    <scope>NUCLEOTIDE SEQUENCE [LARGE SCALE GENOMIC DNA]</scope>
    <source>
        <strain evidence="3 4">BerOc1</strain>
    </source>
</reference>
<dbReference type="PANTHER" id="PTHR33371:SF4">
    <property type="entry name" value="INTERMEMBRANE PHOSPHOLIPID TRANSPORT SYSTEM BINDING PROTEIN MLAD"/>
    <property type="match status" value="1"/>
</dbReference>
<protein>
    <submittedName>
        <fullName evidence="3">Paraquat-inducible protein B</fullName>
    </submittedName>
</protein>
<feature type="domain" description="Mce/MlaD" evidence="2">
    <location>
        <begin position="37"/>
        <end position="134"/>
    </location>
</feature>
<dbReference type="InterPro" id="IPR003399">
    <property type="entry name" value="Mce/MlaD"/>
</dbReference>
<dbReference type="Pfam" id="PF02470">
    <property type="entry name" value="MlaD"/>
    <property type="match status" value="1"/>
</dbReference>
<organism evidence="3 4">
    <name type="scientific">Pseudodesulfovibrio hydrargyri</name>
    <dbReference type="NCBI Taxonomy" id="2125990"/>
    <lineage>
        <taxon>Bacteria</taxon>
        <taxon>Pseudomonadati</taxon>
        <taxon>Thermodesulfobacteriota</taxon>
        <taxon>Desulfovibrionia</taxon>
        <taxon>Desulfovibrionales</taxon>
        <taxon>Desulfovibrionaceae</taxon>
    </lineage>
</organism>
<dbReference type="AlphaFoldDB" id="A0A1J5NHU3"/>
<accession>A0A1J5NHU3</accession>
<dbReference type="InterPro" id="IPR052336">
    <property type="entry name" value="MlaD_Phospholipid_Transporter"/>
</dbReference>
<dbReference type="Proteomes" id="UP000181901">
    <property type="component" value="Unassembled WGS sequence"/>
</dbReference>
<keyword evidence="1" id="KW-0812">Transmembrane</keyword>
<keyword evidence="1" id="KW-1133">Transmembrane helix</keyword>
<dbReference type="GO" id="GO:0005543">
    <property type="term" value="F:phospholipid binding"/>
    <property type="evidence" value="ECO:0007669"/>
    <property type="project" value="TreeGrafter"/>
</dbReference>
<keyword evidence="1" id="KW-0472">Membrane</keyword>
<feature type="transmembrane region" description="Helical" evidence="1">
    <location>
        <begin position="12"/>
        <end position="34"/>
    </location>
</feature>
<dbReference type="RefSeq" id="WP_071546669.1">
    <property type="nucleotide sequence ID" value="NZ_LKAQ01000004.1"/>
</dbReference>
<dbReference type="PANTHER" id="PTHR33371">
    <property type="entry name" value="INTERMEMBRANE PHOSPHOLIPID TRANSPORT SYSTEM BINDING PROTEIN MLAD-RELATED"/>
    <property type="match status" value="1"/>
</dbReference>
<comment type="caution">
    <text evidence="3">The sequence shown here is derived from an EMBL/GenBank/DDBJ whole genome shotgun (WGS) entry which is preliminary data.</text>
</comment>
<sequence length="383" mass="41874">MVRKKDYFKLGVYIILGTGMLLAVVIILGAGRFFQTTYPLETYFDESVNGLSVGSPVKLRGVQVGRVAEINFVSNIYPDATSNEARYVYVRCEINPDLFENLTEEDFVKYVARDAERGMRIRPTSLGLTGQLFLNTVYQDPESNPPLPIDWTPEYAYIPSVPSTLSRVEEAVTTISKTLSSLKQEDLESIIKDVKSIVGTIDQFMKTEGGKEAGNRVLDILQSTRSILSRTDKLLADPAAGTIIPKTASILTNVDRITGESADNIINAAAEARAAIASFKQASQVLSKTLTDPRMDKAMAEIAPTLENVSKASADLANAVTKVHTLVNRLNGVAASQEANVRSIIEDTREVMENVKELTDDAKRYPSGVIFGTPPNKPHPEGN</sequence>
<name>A0A1J5NHU3_9BACT</name>